<dbReference type="GeneID" id="77470101"/>
<dbReference type="InterPro" id="IPR020988">
    <property type="entry name" value="Pept_U32_collagenase"/>
</dbReference>
<dbReference type="InterPro" id="IPR051454">
    <property type="entry name" value="RNA/ubiquinone_mod_enzymes"/>
</dbReference>
<dbReference type="Pfam" id="PF12392">
    <property type="entry name" value="DUF3656"/>
    <property type="match status" value="1"/>
</dbReference>
<feature type="domain" description="Peptidase U32 collagenase" evidence="1">
    <location>
        <begin position="384"/>
        <end position="500"/>
    </location>
</feature>
<evidence type="ECO:0000259" key="1">
    <source>
        <dbReference type="Pfam" id="PF12392"/>
    </source>
</evidence>
<dbReference type="PANTHER" id="PTHR30217">
    <property type="entry name" value="PEPTIDASE U32 FAMILY"/>
    <property type="match status" value="1"/>
</dbReference>
<dbReference type="AlphaFoldDB" id="A0A2T3G2P2"/>
<accession>A0A2T3G2P2</accession>
<comment type="caution">
    <text evidence="2">The sequence shown here is derived from an EMBL/GenBank/DDBJ whole genome shotgun (WGS) entry which is preliminary data.</text>
</comment>
<dbReference type="RefSeq" id="WP_106987303.1">
    <property type="nucleotide sequence ID" value="NZ_PYLP01000002.1"/>
</dbReference>
<dbReference type="Proteomes" id="UP000241201">
    <property type="component" value="Unassembled WGS sequence"/>
</dbReference>
<organism evidence="2 3">
    <name type="scientific">Faecalibacillus faecis</name>
    <dbReference type="NCBI Taxonomy" id="1982628"/>
    <lineage>
        <taxon>Bacteria</taxon>
        <taxon>Bacillati</taxon>
        <taxon>Bacillota</taxon>
        <taxon>Erysipelotrichia</taxon>
        <taxon>Erysipelotrichales</taxon>
        <taxon>Coprobacillaceae</taxon>
        <taxon>Faecalibacillus</taxon>
    </lineage>
</organism>
<protein>
    <recommendedName>
        <fullName evidence="1">Peptidase U32 collagenase domain-containing protein</fullName>
    </recommendedName>
</protein>
<evidence type="ECO:0000313" key="3">
    <source>
        <dbReference type="Proteomes" id="UP000241201"/>
    </source>
</evidence>
<gene>
    <name evidence="2" type="ORF">C7U55_03150</name>
</gene>
<reference evidence="3" key="1">
    <citation type="submission" date="2018-03" db="EMBL/GenBank/DDBJ databases">
        <title>Lachnoclostridium SNUG30370 gen.nov., sp.nov., isolated from human faeces.</title>
        <authorList>
            <person name="Seo B."/>
            <person name="Jeon K."/>
            <person name="Ko G."/>
        </authorList>
    </citation>
    <scope>NUCLEOTIDE SEQUENCE [LARGE SCALE GENOMIC DNA]</scope>
    <source>
        <strain evidence="3">SNUG30370</strain>
    </source>
</reference>
<evidence type="ECO:0000313" key="2">
    <source>
        <dbReference type="EMBL" id="PST41788.1"/>
    </source>
</evidence>
<dbReference type="EMBL" id="PYLP01000002">
    <property type="protein sequence ID" value="PST41788.1"/>
    <property type="molecule type" value="Genomic_DNA"/>
</dbReference>
<dbReference type="Pfam" id="PF01136">
    <property type="entry name" value="Peptidase_U32"/>
    <property type="match status" value="1"/>
</dbReference>
<proteinExistence type="predicted"/>
<keyword evidence="3" id="KW-1185">Reference proteome</keyword>
<name>A0A2T3G2P2_9FIRM</name>
<sequence length="767" mass="89198">MKKEDIELLAPAGSFDALKAAVQNGANAIYLGGQKFGARAFAHNFDYEALKQAVNYCHLRNVKLYVTVNTLYTNQQIEDIISYIQYLYEINVDALIIQDMGLFHLIKNNFPDIEIHMSTQASVRNLEGVKYFEEQQVDRVVLAREMSIKEISEICHNCDIDIEVFVHGALCMSYSGQCLMSSMIAKRSGNKGECGQPCRLPYQLKEDNKIVSLHDCYLLSPKDLCSIENVDQLIEAGIKSFKVEGRMKRPEYVGEVIKAYRKAIDTYFLKQKKSVETDILNMKKVFNRGFTKGFLFNNSLELAKKIPGNQGVKIGKMVEYSPKKKLLQILLEEELYQGDRIYFPKDDFTRSITKLYKKGKLVNHGKKGDLVAIELDTRLKMQDVFRVVDSKIVSQTEQFLKQEHVKLPVQMSLDGVIHSPITLTLTYKKEKVTVKSDAIIEEAYKTPLSKERILEQLSKLGNTTFTLDIIRIHFPENGTFPIKELNNLRREAISKLETALVDKTRERKDIHLHKYQSKKHALKGIVLQVNNLCQLEGIDLSEVKEVFVPFYQYKGQNDKYVPYVPFLYDENQFKEFLNSDYYHLCNKIQVNDFGALHQIKDKEIVLGYHMNVNNNLTAIEFNQSFVVPYELSKKDIQDYCIDKEIYFTGYSQIKNMNMKHCIISDYHFSKKVKNCQMCKKHHYSLIDRKSKEFKIITDNYCNNYIIHSHRFYFDQIQTLNVDYLLLNFIDESHDEIERIIVDFKSIIQGNKSIEKRKYDTFLGYFSD</sequence>
<dbReference type="PROSITE" id="PS01276">
    <property type="entry name" value="PEPTIDASE_U32"/>
    <property type="match status" value="1"/>
</dbReference>
<dbReference type="PANTHER" id="PTHR30217:SF10">
    <property type="entry name" value="23S RRNA 5-HYDROXYCYTIDINE C2501 SYNTHASE"/>
    <property type="match status" value="1"/>
</dbReference>
<dbReference type="InterPro" id="IPR001539">
    <property type="entry name" value="Peptidase_U32"/>
</dbReference>